<sequence length="273" mass="29047">MLPLSPFFFAVPMLHSAVPNVTLCNYTIHVQKGCSPSRDWILTARHVPDNTLTVANFGMMCVDETTCASKAMSADAAAEVCAAAKLCAGQGGARVINAQSGYALADGQDCCVEGEVSLQGSQMANCTPSPPLYMCIEETGCSYCPHPLYCPYAVPKEQCEDTCNPTYLCVDGSCQPCPDPYNCPGAVSLSKCNSMCSAPTPLFQCIDDGCHQCADPSNCPNSTTFQSCNSTCAYSQPWYQCVIDVGCVKCKDPISCPNATSHQSCLTKYDKGC</sequence>
<dbReference type="Proteomes" id="UP000037460">
    <property type="component" value="Unassembled WGS sequence"/>
</dbReference>
<evidence type="ECO:0000313" key="2">
    <source>
        <dbReference type="EMBL" id="KOO23157.1"/>
    </source>
</evidence>
<gene>
    <name evidence="2" type="ORF">Ctob_001879</name>
    <name evidence="3" type="ORF">Ctob_003848</name>
</gene>
<dbReference type="EMBL" id="JWZX01003216">
    <property type="protein sequence ID" value="KOO23157.1"/>
    <property type="molecule type" value="Genomic_DNA"/>
</dbReference>
<reference evidence="2" key="1">
    <citation type="submission" date="2014-12" db="EMBL/GenBank/DDBJ databases">
        <title>Draft genome of the oleaginous, mixotrophic haptophyte, Chrysochromulina tobin.</title>
        <authorList>
            <person name="Hovde B.T."/>
            <person name="Starkenburg S.R."/>
            <person name="Cattolico R.A."/>
        </authorList>
    </citation>
    <scope>NUCLEOTIDE SEQUENCE</scope>
    <source>
        <strain evidence="2">CCMP291</strain>
    </source>
</reference>
<protein>
    <submittedName>
        <fullName evidence="2">Uncharacterized protein</fullName>
    </submittedName>
</protein>
<dbReference type="EMBL" id="JWZX01002823">
    <property type="protein sequence ID" value="KOO26646.1"/>
    <property type="molecule type" value="Genomic_DNA"/>
</dbReference>
<accession>A0A0M0J9X9</accession>
<dbReference type="AlphaFoldDB" id="A0A0M0J9X9"/>
<comment type="caution">
    <text evidence="2">The sequence shown here is derived from an EMBL/GenBank/DDBJ whole genome shotgun (WGS) entry which is preliminary data.</text>
</comment>
<keyword evidence="4" id="KW-1185">Reference proteome</keyword>
<feature type="signal peptide" evidence="1">
    <location>
        <begin position="1"/>
        <end position="16"/>
    </location>
</feature>
<feature type="chain" id="PRO_5007416530" evidence="1">
    <location>
        <begin position="17"/>
        <end position="273"/>
    </location>
</feature>
<evidence type="ECO:0000256" key="1">
    <source>
        <dbReference type="SAM" id="SignalP"/>
    </source>
</evidence>
<name>A0A0M0J9X9_9EUKA</name>
<evidence type="ECO:0000313" key="4">
    <source>
        <dbReference type="Proteomes" id="UP000037460"/>
    </source>
</evidence>
<organism evidence="2 4">
    <name type="scientific">Chrysochromulina tobinii</name>
    <dbReference type="NCBI Taxonomy" id="1460289"/>
    <lineage>
        <taxon>Eukaryota</taxon>
        <taxon>Haptista</taxon>
        <taxon>Haptophyta</taxon>
        <taxon>Prymnesiophyceae</taxon>
        <taxon>Prymnesiales</taxon>
        <taxon>Chrysochromulinaceae</taxon>
        <taxon>Chrysochromulina</taxon>
    </lineage>
</organism>
<keyword evidence="1" id="KW-0732">Signal</keyword>
<reference evidence="4" key="2">
    <citation type="journal article" date="2015" name="PLoS Genet.">
        <title>Genome Sequence and Transcriptome Analyses of Chrysochromulina tobin: Metabolic Tools for Enhanced Algal Fitness in the Prominent Order Prymnesiales (Haptophyceae).</title>
        <authorList>
            <person name="Hovde B.T."/>
            <person name="Deodato C.R."/>
            <person name="Hunsperger H.M."/>
            <person name="Ryken S.A."/>
            <person name="Yost W."/>
            <person name="Jha R.K."/>
            <person name="Patterson J."/>
            <person name="Monnat R.J. Jr."/>
            <person name="Barlow S.B."/>
            <person name="Starkenburg S.R."/>
            <person name="Cattolico R.A."/>
        </authorList>
    </citation>
    <scope>NUCLEOTIDE SEQUENCE</scope>
    <source>
        <strain evidence="4">CCMP291</strain>
    </source>
</reference>
<proteinExistence type="predicted"/>
<evidence type="ECO:0000313" key="3">
    <source>
        <dbReference type="EMBL" id="KOO26646.1"/>
    </source>
</evidence>